<evidence type="ECO:0000259" key="1">
    <source>
        <dbReference type="Pfam" id="PF02463"/>
    </source>
</evidence>
<feature type="domain" description="RecF/RecN/SMC N-terminal" evidence="1">
    <location>
        <begin position="16"/>
        <end position="85"/>
    </location>
</feature>
<dbReference type="InterPro" id="IPR027417">
    <property type="entry name" value="P-loop_NTPase"/>
</dbReference>
<reference evidence="2" key="1">
    <citation type="submission" date="2018-10" db="EMBL/GenBank/DDBJ databases">
        <authorList>
            <person name="Gruber-Vodicka H."/>
            <person name="Jaeckle O."/>
        </authorList>
    </citation>
    <scope>NUCLEOTIDE SEQUENCE</scope>
</reference>
<organism evidence="2">
    <name type="scientific">invertebrate metagenome</name>
    <dbReference type="NCBI Taxonomy" id="1711999"/>
    <lineage>
        <taxon>unclassified sequences</taxon>
        <taxon>metagenomes</taxon>
        <taxon>organismal metagenomes</taxon>
    </lineage>
</organism>
<dbReference type="PANTHER" id="PTHR32182">
    <property type="entry name" value="DNA REPLICATION AND REPAIR PROTEIN RECF"/>
    <property type="match status" value="1"/>
</dbReference>
<dbReference type="Gene3D" id="3.40.50.300">
    <property type="entry name" value="P-loop containing nucleotide triphosphate hydrolases"/>
    <property type="match status" value="1"/>
</dbReference>
<name>A0A484H9H5_9ZZZZ</name>
<dbReference type="InterPro" id="IPR003395">
    <property type="entry name" value="RecF/RecN/SMC_N"/>
</dbReference>
<dbReference type="Pfam" id="PF02463">
    <property type="entry name" value="SMC_N"/>
    <property type="match status" value="1"/>
</dbReference>
<dbReference type="PANTHER" id="PTHR32182:SF0">
    <property type="entry name" value="DNA REPLICATION AND REPAIR PROTEIN RECF"/>
    <property type="match status" value="1"/>
</dbReference>
<gene>
    <name evidence="2" type="ORF">RIEGSTA812A_PEG_966</name>
</gene>
<accession>A0A484H9H5</accession>
<dbReference type="AlphaFoldDB" id="A0A484H9H5"/>
<dbReference type="EMBL" id="LR026963">
    <property type="protein sequence ID" value="VBB69493.1"/>
    <property type="molecule type" value="Genomic_DNA"/>
</dbReference>
<sequence length="109" mass="11820">MAVCLDRKTAPVPTAVMRITLTNFRNYEKLHLKVTEQPIVLTGTNGIGKTNLIEAVSFLTPGRGLRRARLSEIARHGTSSWSIAATVMTPAGPVEVGTGLECATYCPHW</sequence>
<protein>
    <submittedName>
        <fullName evidence="2">DNA recombination and repair protein RecF</fullName>
    </submittedName>
</protein>
<proteinExistence type="predicted"/>
<dbReference type="GO" id="GO:0000731">
    <property type="term" value="P:DNA synthesis involved in DNA repair"/>
    <property type="evidence" value="ECO:0007669"/>
    <property type="project" value="TreeGrafter"/>
</dbReference>
<dbReference type="GO" id="GO:0006302">
    <property type="term" value="P:double-strand break repair"/>
    <property type="evidence" value="ECO:0007669"/>
    <property type="project" value="TreeGrafter"/>
</dbReference>
<evidence type="ECO:0000313" key="2">
    <source>
        <dbReference type="EMBL" id="VBB69493.1"/>
    </source>
</evidence>
<dbReference type="SUPFAM" id="SSF52540">
    <property type="entry name" value="P-loop containing nucleoside triphosphate hydrolases"/>
    <property type="match status" value="1"/>
</dbReference>